<organism evidence="3 4">
    <name type="scientific">Corynebacterium uterequi</name>
    <dbReference type="NCBI Taxonomy" id="1072256"/>
    <lineage>
        <taxon>Bacteria</taxon>
        <taxon>Bacillati</taxon>
        <taxon>Actinomycetota</taxon>
        <taxon>Actinomycetes</taxon>
        <taxon>Mycobacteriales</taxon>
        <taxon>Corynebacteriaceae</taxon>
        <taxon>Corynebacterium</taxon>
    </lineage>
</organism>
<name>A0A0G3HEY8_9CORY</name>
<sequence length="132" mass="14587">MNDYDNDDDFVPNRFIIDETEFPPPPKHDRLPTRDELPIPKDNVTDVHIYRLPGGRYGYSYVAHPPPLSTTIVDGRATLIACGAATIIIGLIILVTLFHEEIASWDLPISTGTSTPEDPKATPPAGILIPWD</sequence>
<proteinExistence type="predicted"/>
<dbReference type="EMBL" id="CP011546">
    <property type="protein sequence ID" value="AKK11869.1"/>
    <property type="molecule type" value="Genomic_DNA"/>
</dbReference>
<accession>A0A0G3HEY8</accession>
<dbReference type="RefSeq" id="WP_047260190.1">
    <property type="nucleotide sequence ID" value="NZ_CP011546.1"/>
</dbReference>
<protein>
    <submittedName>
        <fullName evidence="3">Uncharacterized protein</fullName>
    </submittedName>
</protein>
<keyword evidence="2" id="KW-0472">Membrane</keyword>
<dbReference type="STRING" id="1072256.CUTER_09505"/>
<evidence type="ECO:0000256" key="2">
    <source>
        <dbReference type="SAM" id="Phobius"/>
    </source>
</evidence>
<dbReference type="Proteomes" id="UP000035548">
    <property type="component" value="Chromosome"/>
</dbReference>
<feature type="region of interest" description="Disordered" evidence="1">
    <location>
        <begin position="110"/>
        <end position="132"/>
    </location>
</feature>
<evidence type="ECO:0000313" key="3">
    <source>
        <dbReference type="EMBL" id="AKK11869.1"/>
    </source>
</evidence>
<dbReference type="PATRIC" id="fig|1072256.5.peg.1872"/>
<feature type="transmembrane region" description="Helical" evidence="2">
    <location>
        <begin position="77"/>
        <end position="98"/>
    </location>
</feature>
<keyword evidence="2" id="KW-1133">Transmembrane helix</keyword>
<reference evidence="3 4" key="1">
    <citation type="journal article" date="2015" name="Genome Announc.">
        <title>Virulence Factor Genes Detected in the Complete Genome Sequence of Corynebacterium uterequi DSM 45634, Isolated from the Uterus of a Maiden Mare.</title>
        <authorList>
            <person name="Ruckert C."/>
            <person name="Kriete M."/>
            <person name="Jaenicke S."/>
            <person name="Winkler A."/>
            <person name="Tauch A."/>
        </authorList>
    </citation>
    <scope>NUCLEOTIDE SEQUENCE [LARGE SCALE GENOMIC DNA]</scope>
    <source>
        <strain evidence="3 4">DSM 45634</strain>
    </source>
</reference>
<keyword evidence="2" id="KW-0812">Transmembrane</keyword>
<reference evidence="4" key="2">
    <citation type="submission" date="2015-05" db="EMBL/GenBank/DDBJ databases">
        <title>Complete genome sequence of Corynebacterium uterequi DSM 45634, isolated from the uterus of a maiden mare.</title>
        <authorList>
            <person name="Ruckert C."/>
            <person name="Albersmeier A."/>
            <person name="Winkler A."/>
            <person name="Tauch A."/>
        </authorList>
    </citation>
    <scope>NUCLEOTIDE SEQUENCE [LARGE SCALE GENOMIC DNA]</scope>
    <source>
        <strain evidence="4">DSM 45634</strain>
    </source>
</reference>
<evidence type="ECO:0000256" key="1">
    <source>
        <dbReference type="SAM" id="MobiDB-lite"/>
    </source>
</evidence>
<dbReference type="AlphaFoldDB" id="A0A0G3HEY8"/>
<keyword evidence="4" id="KW-1185">Reference proteome</keyword>
<dbReference type="KEGG" id="cut:CUTER_09505"/>
<evidence type="ECO:0000313" key="4">
    <source>
        <dbReference type="Proteomes" id="UP000035548"/>
    </source>
</evidence>
<gene>
    <name evidence="3" type="ORF">CUTER_09505</name>
</gene>